<accession>A0A0J7Y9D0</accession>
<dbReference type="PANTHER" id="PTHR31040:SF1">
    <property type="entry name" value="NURIM"/>
    <property type="match status" value="1"/>
</dbReference>
<keyword evidence="10 12" id="KW-0472">Membrane</keyword>
<feature type="transmembrane region" description="Helical" evidence="12">
    <location>
        <begin position="5"/>
        <end position="27"/>
    </location>
</feature>
<keyword evidence="5" id="KW-0489">Methyltransferase</keyword>
<dbReference type="Proteomes" id="UP000052268">
    <property type="component" value="Unassembled WGS sequence"/>
</dbReference>
<evidence type="ECO:0000256" key="3">
    <source>
        <dbReference type="ARBA" id="ARBA00010631"/>
    </source>
</evidence>
<gene>
    <name evidence="13" type="ORF">V474_00625</name>
</gene>
<dbReference type="OrthoDB" id="9789029at2"/>
<evidence type="ECO:0000256" key="12">
    <source>
        <dbReference type="SAM" id="Phobius"/>
    </source>
</evidence>
<keyword evidence="8 12" id="KW-0812">Transmembrane</keyword>
<dbReference type="EMBL" id="JACU01000001">
    <property type="protein sequence ID" value="KMS60222.1"/>
    <property type="molecule type" value="Genomic_DNA"/>
</dbReference>
<dbReference type="RefSeq" id="WP_059149654.1">
    <property type="nucleotide sequence ID" value="NZ_KQ130452.1"/>
</dbReference>
<evidence type="ECO:0000256" key="2">
    <source>
        <dbReference type="ARBA" id="ARBA00004141"/>
    </source>
</evidence>
<protein>
    <recommendedName>
        <fullName evidence="4">methanethiol S-methyltransferase</fullName>
        <ecNumber evidence="4">2.1.1.334</ecNumber>
    </recommendedName>
</protein>
<dbReference type="PANTHER" id="PTHR31040">
    <property type="entry name" value="NURIM"/>
    <property type="match status" value="1"/>
</dbReference>
<evidence type="ECO:0000313" key="14">
    <source>
        <dbReference type="Proteomes" id="UP000052268"/>
    </source>
</evidence>
<evidence type="ECO:0000256" key="1">
    <source>
        <dbReference type="ARBA" id="ARBA00002096"/>
    </source>
</evidence>
<evidence type="ECO:0000256" key="7">
    <source>
        <dbReference type="ARBA" id="ARBA00022691"/>
    </source>
</evidence>
<evidence type="ECO:0000313" key="13">
    <source>
        <dbReference type="EMBL" id="KMS60222.1"/>
    </source>
</evidence>
<dbReference type="GO" id="GO:0032259">
    <property type="term" value="P:methylation"/>
    <property type="evidence" value="ECO:0007669"/>
    <property type="project" value="UniProtKB-KW"/>
</dbReference>
<evidence type="ECO:0000256" key="9">
    <source>
        <dbReference type="ARBA" id="ARBA00022989"/>
    </source>
</evidence>
<comment type="similarity">
    <text evidence="3">Belongs to the nurim family.</text>
</comment>
<comment type="caution">
    <text evidence="13">The sequence shown here is derived from an EMBL/GenBank/DDBJ whole genome shotgun (WGS) entry which is preliminary data.</text>
</comment>
<comment type="function">
    <text evidence="1">Catalyzes the methylation of methanethiol (MeSH) to yield dimethylsulphide (DMS).</text>
</comment>
<reference evidence="13 14" key="1">
    <citation type="journal article" date="2015" name="G3 (Bethesda)">
        <title>Insights into Ongoing Evolution of the Hexachlorocyclohexane Catabolic Pathway from Comparative Genomics of Ten Sphingomonadaceae Strains.</title>
        <authorList>
            <person name="Pearce S.L."/>
            <person name="Oakeshott J.G."/>
            <person name="Pandey G."/>
        </authorList>
    </citation>
    <scope>NUCLEOTIDE SEQUENCE [LARGE SCALE GENOMIC DNA]</scope>
    <source>
        <strain evidence="13 14">LL02</strain>
    </source>
</reference>
<dbReference type="GO" id="GO:0008168">
    <property type="term" value="F:methyltransferase activity"/>
    <property type="evidence" value="ECO:0007669"/>
    <property type="project" value="UniProtKB-KW"/>
</dbReference>
<sequence>MRIVFLLFGVIAYVVFFMTFLALIAFVGGLPVLPRTVDAGGPFTAPGMAAVIDLALIILFAVQHSVMARPGFKTVWTRILPQPIERSFYVLAASAALIVLMVLWRPIPAVVWSLGSPLWAWLSWALFVTGWLIVLVSTFLISHFELFGLKQVWNNLRGKIAAPVVLRQPFFYRLVRHPLYSGFFLAFWATPRMTAGHLLLAAGLSVFMLVAIRFEERDLIGVFGEDYVKYRASTGMLVPRRRRRA</sequence>
<dbReference type="Gene3D" id="1.20.120.1630">
    <property type="match status" value="1"/>
</dbReference>
<keyword evidence="6" id="KW-0808">Transferase</keyword>
<dbReference type="GO" id="GO:0016020">
    <property type="term" value="C:membrane"/>
    <property type="evidence" value="ECO:0007669"/>
    <property type="project" value="UniProtKB-SubCell"/>
</dbReference>
<feature type="transmembrane region" description="Helical" evidence="12">
    <location>
        <begin position="88"/>
        <end position="107"/>
    </location>
</feature>
<keyword evidence="7" id="KW-0949">S-adenosyl-L-methionine</keyword>
<dbReference type="PATRIC" id="fig|1114963.3.peg.123"/>
<proteinExistence type="inferred from homology"/>
<name>A0A0J7Y9D0_9SPHN</name>
<comment type="subcellular location">
    <subcellularLocation>
        <location evidence="2">Membrane</location>
        <topology evidence="2">Multi-pass membrane protein</topology>
    </subcellularLocation>
</comment>
<organism evidence="13 14">
    <name type="scientific">Novosphingobium barchaimii LL02</name>
    <dbReference type="NCBI Taxonomy" id="1114963"/>
    <lineage>
        <taxon>Bacteria</taxon>
        <taxon>Pseudomonadati</taxon>
        <taxon>Pseudomonadota</taxon>
        <taxon>Alphaproteobacteria</taxon>
        <taxon>Sphingomonadales</taxon>
        <taxon>Sphingomonadaceae</taxon>
        <taxon>Novosphingobium</taxon>
    </lineage>
</organism>
<dbReference type="EC" id="2.1.1.334" evidence="4"/>
<evidence type="ECO:0000256" key="10">
    <source>
        <dbReference type="ARBA" id="ARBA00023136"/>
    </source>
</evidence>
<feature type="transmembrane region" description="Helical" evidence="12">
    <location>
        <begin position="47"/>
        <end position="67"/>
    </location>
</feature>
<dbReference type="NCBIfam" id="NF045656">
    <property type="entry name" value="MeththiolMtaseMddA"/>
    <property type="match status" value="1"/>
</dbReference>
<evidence type="ECO:0000256" key="6">
    <source>
        <dbReference type="ARBA" id="ARBA00022679"/>
    </source>
</evidence>
<dbReference type="InterPro" id="IPR033580">
    <property type="entry name" value="Nurim-like"/>
</dbReference>
<evidence type="ECO:0000256" key="11">
    <source>
        <dbReference type="ARBA" id="ARBA00048134"/>
    </source>
</evidence>
<dbReference type="InterPro" id="IPR054700">
    <property type="entry name" value="MddA"/>
</dbReference>
<keyword evidence="14" id="KW-1185">Reference proteome</keyword>
<dbReference type="AlphaFoldDB" id="A0A0J7Y9D0"/>
<feature type="transmembrane region" description="Helical" evidence="12">
    <location>
        <begin position="119"/>
        <end position="149"/>
    </location>
</feature>
<comment type="catalytic activity">
    <reaction evidence="11">
        <text>methanethiol + S-adenosyl-L-methionine = dimethyl sulfide + S-adenosyl-L-homocysteine + H(+)</text>
        <dbReference type="Rhea" id="RHEA:50428"/>
        <dbReference type="ChEBI" id="CHEBI:15378"/>
        <dbReference type="ChEBI" id="CHEBI:16007"/>
        <dbReference type="ChEBI" id="CHEBI:17437"/>
        <dbReference type="ChEBI" id="CHEBI:57856"/>
        <dbReference type="ChEBI" id="CHEBI:59789"/>
        <dbReference type="EC" id="2.1.1.334"/>
    </reaction>
</comment>
<evidence type="ECO:0000256" key="5">
    <source>
        <dbReference type="ARBA" id="ARBA00022603"/>
    </source>
</evidence>
<evidence type="ECO:0000256" key="4">
    <source>
        <dbReference type="ARBA" id="ARBA00012149"/>
    </source>
</evidence>
<evidence type="ECO:0000256" key="8">
    <source>
        <dbReference type="ARBA" id="ARBA00022692"/>
    </source>
</evidence>
<keyword evidence="9 12" id="KW-1133">Transmembrane helix</keyword>